<accession>A0A8J5GH65</accession>
<dbReference type="PANTHER" id="PTHR34224:SF2">
    <property type="entry name" value="INTERACTOR OF CONSTITUTIVE ACTIVE ROPS 4"/>
    <property type="match status" value="1"/>
</dbReference>
<evidence type="ECO:0000256" key="1">
    <source>
        <dbReference type="ARBA" id="ARBA00009778"/>
    </source>
</evidence>
<proteinExistence type="inferred from homology"/>
<comment type="similarity">
    <text evidence="1">Belongs to the ICR family.</text>
</comment>
<dbReference type="AlphaFoldDB" id="A0A8J5GH65"/>
<organism evidence="5 6">
    <name type="scientific">Zingiber officinale</name>
    <name type="common">Ginger</name>
    <name type="synonym">Amomum zingiber</name>
    <dbReference type="NCBI Taxonomy" id="94328"/>
    <lineage>
        <taxon>Eukaryota</taxon>
        <taxon>Viridiplantae</taxon>
        <taxon>Streptophyta</taxon>
        <taxon>Embryophyta</taxon>
        <taxon>Tracheophyta</taxon>
        <taxon>Spermatophyta</taxon>
        <taxon>Magnoliopsida</taxon>
        <taxon>Liliopsida</taxon>
        <taxon>Zingiberales</taxon>
        <taxon>Zingiberaceae</taxon>
        <taxon>Zingiber</taxon>
    </lineage>
</organism>
<evidence type="ECO:0000256" key="3">
    <source>
        <dbReference type="SAM" id="Coils"/>
    </source>
</evidence>
<dbReference type="EMBL" id="JACMSC010000009">
    <property type="protein sequence ID" value="KAG6507629.1"/>
    <property type="molecule type" value="Genomic_DNA"/>
</dbReference>
<comment type="caution">
    <text evidence="5">The sequence shown here is derived from an EMBL/GenBank/DDBJ whole genome shotgun (WGS) entry which is preliminary data.</text>
</comment>
<evidence type="ECO:0000256" key="2">
    <source>
        <dbReference type="ARBA" id="ARBA00023054"/>
    </source>
</evidence>
<evidence type="ECO:0000256" key="4">
    <source>
        <dbReference type="SAM" id="MobiDB-lite"/>
    </source>
</evidence>
<dbReference type="PANTHER" id="PTHR34224">
    <property type="entry name" value="INTERACTOR OF CONSTITUTIVE ACTIVE ROPS 2, CHLOROPLASTIC-RELATED"/>
    <property type="match status" value="1"/>
</dbReference>
<keyword evidence="2 3" id="KW-0175">Coiled coil</keyword>
<dbReference type="InterPro" id="IPR029688">
    <property type="entry name" value="ICR"/>
</dbReference>
<feature type="compositionally biased region" description="Polar residues" evidence="4">
    <location>
        <begin position="82"/>
        <end position="100"/>
    </location>
</feature>
<gene>
    <name evidence="5" type="ORF">ZIOFF_032980</name>
</gene>
<evidence type="ECO:0000313" key="6">
    <source>
        <dbReference type="Proteomes" id="UP000734854"/>
    </source>
</evidence>
<feature type="compositionally biased region" description="Basic and acidic residues" evidence="4">
    <location>
        <begin position="309"/>
        <end position="324"/>
    </location>
</feature>
<name>A0A8J5GH65_ZINOF</name>
<feature type="region of interest" description="Disordered" evidence="4">
    <location>
        <begin position="350"/>
        <end position="386"/>
    </location>
</feature>
<feature type="region of interest" description="Disordered" evidence="4">
    <location>
        <begin position="288"/>
        <end position="329"/>
    </location>
</feature>
<sequence length="563" mass="62529">MICSIYFLSDMKDISHLLSFVGSRGSPVTVAPPSRPRQRSIFVVVTRLYLQFQVMESHRMLQSSSMNLHELHITSSQAQSKEAELSNLQKGGNHPTTSKQGPKRDIGTGAHFELLLVFSNALNATWFTVINKAPLFLNPWLTSHLLLLKRSLVLRLMLYRGEALQKEVEHSKAEQCNVKVERGVLLGSRGSDERPQRSLPRAPLHLRSIGFAEANAVSHHLDDAAAVADRSYKVSSRIVSHERKWGTSVVELETKLSKAQAELKKLKDRLASAEAAEVETEKALAKAKKRLPAASVDAKGAGVTPPLARDSRSGDARQNDKEHSVTSPATMDVFEVVVPVEPLPVVDEVDGEERKEEKEVMEGEGEETKGMIEKTEREEASSSVAEKDEEEKEVRILKSKLLAKEKELAIRLEENMIFKIKAEEQAKKLAESAQTTQEQLMAQLNSMEEELKQSKTKEQQLNSQLEAAEGENTSLEMELKRTKVQMDQWRKAAEAAAEVLATGNEASAETGDRRLVERCMSMDKHLGVIAGAMEENDNGGGVTRKSAGARLFGNLLWKKNQQN</sequence>
<reference evidence="5 6" key="1">
    <citation type="submission" date="2020-08" db="EMBL/GenBank/DDBJ databases">
        <title>Plant Genome Project.</title>
        <authorList>
            <person name="Zhang R.-G."/>
        </authorList>
    </citation>
    <scope>NUCLEOTIDE SEQUENCE [LARGE SCALE GENOMIC DNA]</scope>
    <source>
        <tissue evidence="5">Rhizome</tissue>
    </source>
</reference>
<dbReference type="Proteomes" id="UP000734854">
    <property type="component" value="Unassembled WGS sequence"/>
</dbReference>
<feature type="compositionally biased region" description="Basic and acidic residues" evidence="4">
    <location>
        <begin position="352"/>
        <end position="380"/>
    </location>
</feature>
<feature type="coiled-coil region" evidence="3">
    <location>
        <begin position="387"/>
        <end position="492"/>
    </location>
</feature>
<keyword evidence="6" id="KW-1185">Reference proteome</keyword>
<feature type="region of interest" description="Disordered" evidence="4">
    <location>
        <begin position="82"/>
        <end position="104"/>
    </location>
</feature>
<protein>
    <submittedName>
        <fullName evidence="5">Uncharacterized protein</fullName>
    </submittedName>
</protein>
<evidence type="ECO:0000313" key="5">
    <source>
        <dbReference type="EMBL" id="KAG6507629.1"/>
    </source>
</evidence>